<reference evidence="2 3" key="1">
    <citation type="journal article" date="2014" name="Agronomy (Basel)">
        <title>A Draft Genome Sequence for Ensete ventricosum, the Drought-Tolerant Tree Against Hunger.</title>
        <authorList>
            <person name="Harrison J."/>
            <person name="Moore K.A."/>
            <person name="Paszkiewicz K."/>
            <person name="Jones T."/>
            <person name="Grant M."/>
            <person name="Ambacheew D."/>
            <person name="Muzemil S."/>
            <person name="Studholme D.J."/>
        </authorList>
    </citation>
    <scope>NUCLEOTIDE SEQUENCE [LARGE SCALE GENOMIC DNA]</scope>
</reference>
<feature type="region of interest" description="Disordered" evidence="1">
    <location>
        <begin position="1"/>
        <end position="33"/>
    </location>
</feature>
<protein>
    <submittedName>
        <fullName evidence="2">Uncharacterized protein</fullName>
    </submittedName>
</protein>
<dbReference type="AlphaFoldDB" id="A0A426Z1Y5"/>
<proteinExistence type="predicted"/>
<organism evidence="2 3">
    <name type="scientific">Ensete ventricosum</name>
    <name type="common">Abyssinian banana</name>
    <name type="synonym">Musa ensete</name>
    <dbReference type="NCBI Taxonomy" id="4639"/>
    <lineage>
        <taxon>Eukaryota</taxon>
        <taxon>Viridiplantae</taxon>
        <taxon>Streptophyta</taxon>
        <taxon>Embryophyta</taxon>
        <taxon>Tracheophyta</taxon>
        <taxon>Spermatophyta</taxon>
        <taxon>Magnoliopsida</taxon>
        <taxon>Liliopsida</taxon>
        <taxon>Zingiberales</taxon>
        <taxon>Musaceae</taxon>
        <taxon>Ensete</taxon>
    </lineage>
</organism>
<dbReference type="EMBL" id="AMZH03008922">
    <property type="protein sequence ID" value="RRT57961.1"/>
    <property type="molecule type" value="Genomic_DNA"/>
</dbReference>
<evidence type="ECO:0000256" key="1">
    <source>
        <dbReference type="SAM" id="MobiDB-lite"/>
    </source>
</evidence>
<gene>
    <name evidence="2" type="ORF">B296_00046924</name>
</gene>
<comment type="caution">
    <text evidence="2">The sequence shown here is derived from an EMBL/GenBank/DDBJ whole genome shotgun (WGS) entry which is preliminary data.</text>
</comment>
<sequence length="76" mass="8105">MGRRFFSPHGEKKSPVGDESCDAGRPSDGSRADNCYLAVPPGSEWSAYRLAGGLVHTTQYGASPPGKANLAYKYGR</sequence>
<accession>A0A426Z1Y5</accession>
<name>A0A426Z1Y5_ENSVE</name>
<evidence type="ECO:0000313" key="3">
    <source>
        <dbReference type="Proteomes" id="UP000287651"/>
    </source>
</evidence>
<dbReference type="Proteomes" id="UP000287651">
    <property type="component" value="Unassembled WGS sequence"/>
</dbReference>
<evidence type="ECO:0000313" key="2">
    <source>
        <dbReference type="EMBL" id="RRT57961.1"/>
    </source>
</evidence>